<name>A0A317XHD6_9BASI</name>
<feature type="compositionally biased region" description="Polar residues" evidence="1">
    <location>
        <begin position="199"/>
        <end position="209"/>
    </location>
</feature>
<gene>
    <name evidence="2" type="ORF">BCV70DRAFT_213502</name>
</gene>
<feature type="region of interest" description="Disordered" evidence="1">
    <location>
        <begin position="1"/>
        <end position="51"/>
    </location>
</feature>
<feature type="compositionally biased region" description="Polar residues" evidence="1">
    <location>
        <begin position="1"/>
        <end position="32"/>
    </location>
</feature>
<dbReference type="Proteomes" id="UP000246740">
    <property type="component" value="Unassembled WGS sequence"/>
</dbReference>
<dbReference type="EMBL" id="KZ819204">
    <property type="protein sequence ID" value="PWY97639.1"/>
    <property type="molecule type" value="Genomic_DNA"/>
</dbReference>
<reference evidence="2 3" key="1">
    <citation type="journal article" date="2018" name="Mol. Biol. Evol.">
        <title>Broad Genomic Sampling Reveals a Smut Pathogenic Ancestry of the Fungal Clade Ustilaginomycotina.</title>
        <authorList>
            <person name="Kijpornyongpan T."/>
            <person name="Mondo S.J."/>
            <person name="Barry K."/>
            <person name="Sandor L."/>
            <person name="Lee J."/>
            <person name="Lipzen A."/>
            <person name="Pangilinan J."/>
            <person name="LaButti K."/>
            <person name="Hainaut M."/>
            <person name="Henrissat B."/>
            <person name="Grigoriev I.V."/>
            <person name="Spatafora J.W."/>
            <person name="Aime M.C."/>
        </authorList>
    </citation>
    <scope>NUCLEOTIDE SEQUENCE [LARGE SCALE GENOMIC DNA]</scope>
    <source>
        <strain evidence="2 3">MCA 3645</strain>
    </source>
</reference>
<feature type="region of interest" description="Disordered" evidence="1">
    <location>
        <begin position="128"/>
        <end position="157"/>
    </location>
</feature>
<proteinExistence type="predicted"/>
<evidence type="ECO:0000313" key="3">
    <source>
        <dbReference type="Proteomes" id="UP000246740"/>
    </source>
</evidence>
<feature type="compositionally biased region" description="Low complexity" evidence="1">
    <location>
        <begin position="229"/>
        <end position="254"/>
    </location>
</feature>
<feature type="compositionally biased region" description="Polar residues" evidence="1">
    <location>
        <begin position="314"/>
        <end position="326"/>
    </location>
</feature>
<sequence>MVVPSHPTNHSSAAATTISRPTIASQQRSTGVPSRMQVRLPPSSDDVTPRRHPLKRKWKTFVNFFALPIREYYQAPPGTAYRNRMAAQWADSDDGLDNLRFWPCPAYTGEVGDDEMILFKAQEEAQAEALAEAQRRQHQTATESQHTTEEEDPSQGVLHDNEALALEADLHDVLETIESQTSSSAQHAVDQQADETELPTDTLTGSSSPTPAPYFANGAAMARHSSTPLASSTSQGSLVSLSASPHRPSVLSRRSRAVSNAAATVGGRTISEPLTWTLVRSQYSYPKRGPTPQQLSFLSSVESLGRFGVPHTPDASNLNANPNDTPNLGIGTASPALGTESPAYQENAHDGPDYGFPVVLRESTSQS</sequence>
<protein>
    <submittedName>
        <fullName evidence="2">Uncharacterized protein</fullName>
    </submittedName>
</protein>
<organism evidence="2 3">
    <name type="scientific">Testicularia cyperi</name>
    <dbReference type="NCBI Taxonomy" id="1882483"/>
    <lineage>
        <taxon>Eukaryota</taxon>
        <taxon>Fungi</taxon>
        <taxon>Dikarya</taxon>
        <taxon>Basidiomycota</taxon>
        <taxon>Ustilaginomycotina</taxon>
        <taxon>Ustilaginomycetes</taxon>
        <taxon>Ustilaginales</taxon>
        <taxon>Anthracoideaceae</taxon>
        <taxon>Testicularia</taxon>
    </lineage>
</organism>
<feature type="region of interest" description="Disordered" evidence="1">
    <location>
        <begin position="309"/>
        <end position="367"/>
    </location>
</feature>
<evidence type="ECO:0000256" key="1">
    <source>
        <dbReference type="SAM" id="MobiDB-lite"/>
    </source>
</evidence>
<dbReference type="STRING" id="1882483.A0A317XHD6"/>
<evidence type="ECO:0000313" key="2">
    <source>
        <dbReference type="EMBL" id="PWY97639.1"/>
    </source>
</evidence>
<feature type="region of interest" description="Disordered" evidence="1">
    <location>
        <begin position="179"/>
        <end position="254"/>
    </location>
</feature>
<dbReference type="OrthoDB" id="2804493at2759"/>
<dbReference type="AlphaFoldDB" id="A0A317XHD6"/>
<dbReference type="InParanoid" id="A0A317XHD6"/>
<keyword evidence="3" id="KW-1185">Reference proteome</keyword>
<accession>A0A317XHD6</accession>